<gene>
    <name evidence="6" type="primary">POLX_917</name>
    <name evidence="6" type="ORF">CK203_116038</name>
</gene>
<organism evidence="6 7">
    <name type="scientific">Vitis vinifera</name>
    <name type="common">Grape</name>
    <dbReference type="NCBI Taxonomy" id="29760"/>
    <lineage>
        <taxon>Eukaryota</taxon>
        <taxon>Viridiplantae</taxon>
        <taxon>Streptophyta</taxon>
        <taxon>Embryophyta</taxon>
        <taxon>Tracheophyta</taxon>
        <taxon>Spermatophyta</taxon>
        <taxon>Magnoliopsida</taxon>
        <taxon>eudicotyledons</taxon>
        <taxon>Gunneridae</taxon>
        <taxon>Pentapetalae</taxon>
        <taxon>rosids</taxon>
        <taxon>Vitales</taxon>
        <taxon>Vitaceae</taxon>
        <taxon>Viteae</taxon>
        <taxon>Vitis</taxon>
    </lineage>
</organism>
<keyword evidence="1" id="KW-0645">Protease</keyword>
<evidence type="ECO:0000313" key="6">
    <source>
        <dbReference type="EMBL" id="RVW25333.1"/>
    </source>
</evidence>
<reference evidence="6 7" key="1">
    <citation type="journal article" date="2018" name="PLoS Genet.">
        <title>Population sequencing reveals clonal diversity and ancestral inbreeding in the grapevine cultivar Chardonnay.</title>
        <authorList>
            <person name="Roach M.J."/>
            <person name="Johnson D.L."/>
            <person name="Bohlmann J."/>
            <person name="van Vuuren H.J."/>
            <person name="Jones S.J."/>
            <person name="Pretorius I.S."/>
            <person name="Schmidt S.A."/>
            <person name="Borneman A.R."/>
        </authorList>
    </citation>
    <scope>NUCLEOTIDE SEQUENCE [LARGE SCALE GENOMIC DNA]</scope>
    <source>
        <strain evidence="7">cv. Chardonnay</strain>
        <tissue evidence="6">Leaf</tissue>
    </source>
</reference>
<dbReference type="CDD" id="cd09272">
    <property type="entry name" value="RNase_HI_RT_Ty1"/>
    <property type="match status" value="1"/>
</dbReference>
<dbReference type="Pfam" id="PF22936">
    <property type="entry name" value="Pol_BBD"/>
    <property type="match status" value="1"/>
</dbReference>
<dbReference type="InterPro" id="IPR025724">
    <property type="entry name" value="GAG-pre-integrase_dom"/>
</dbReference>
<proteinExistence type="predicted"/>
<dbReference type="Pfam" id="PF07727">
    <property type="entry name" value="RVT_2"/>
    <property type="match status" value="1"/>
</dbReference>
<dbReference type="PANTHER" id="PTHR11439:SF491">
    <property type="entry name" value="INTEGRASE CATALYTIC DOMAIN-CONTAINING PROTEIN"/>
    <property type="match status" value="1"/>
</dbReference>
<dbReference type="Pfam" id="PF13976">
    <property type="entry name" value="gag_pre-integrs"/>
    <property type="match status" value="1"/>
</dbReference>
<dbReference type="InterPro" id="IPR054722">
    <property type="entry name" value="PolX-like_BBD"/>
</dbReference>
<name>A0A438CQ40_VITVI</name>
<feature type="compositionally biased region" description="Basic and acidic residues" evidence="2">
    <location>
        <begin position="25"/>
        <end position="37"/>
    </location>
</feature>
<evidence type="ECO:0000259" key="3">
    <source>
        <dbReference type="Pfam" id="PF07727"/>
    </source>
</evidence>
<keyword evidence="1" id="KW-0064">Aspartyl protease</keyword>
<evidence type="ECO:0000256" key="2">
    <source>
        <dbReference type="SAM" id="MobiDB-lite"/>
    </source>
</evidence>
<dbReference type="InterPro" id="IPR043502">
    <property type="entry name" value="DNA/RNA_pol_sf"/>
</dbReference>
<protein>
    <submittedName>
        <fullName evidence="6">Retrovirus-related Pol polyprotein from transposon TNT 1-94</fullName>
    </submittedName>
</protein>
<dbReference type="EMBL" id="QGNW01002102">
    <property type="protein sequence ID" value="RVW25333.1"/>
    <property type="molecule type" value="Genomic_DNA"/>
</dbReference>
<dbReference type="GO" id="GO:0004190">
    <property type="term" value="F:aspartic-type endopeptidase activity"/>
    <property type="evidence" value="ECO:0007669"/>
    <property type="project" value="UniProtKB-KW"/>
</dbReference>
<dbReference type="PANTHER" id="PTHR11439">
    <property type="entry name" value="GAG-POL-RELATED RETROTRANSPOSON"/>
    <property type="match status" value="1"/>
</dbReference>
<dbReference type="GO" id="GO:0008270">
    <property type="term" value="F:zinc ion binding"/>
    <property type="evidence" value="ECO:0007669"/>
    <property type="project" value="InterPro"/>
</dbReference>
<evidence type="ECO:0000256" key="1">
    <source>
        <dbReference type="ARBA" id="ARBA00022750"/>
    </source>
</evidence>
<dbReference type="Proteomes" id="UP000288805">
    <property type="component" value="Unassembled WGS sequence"/>
</dbReference>
<feature type="region of interest" description="Disordered" evidence="2">
    <location>
        <begin position="25"/>
        <end position="62"/>
    </location>
</feature>
<evidence type="ECO:0000259" key="5">
    <source>
        <dbReference type="Pfam" id="PF22936"/>
    </source>
</evidence>
<comment type="caution">
    <text evidence="6">The sequence shown here is derived from an EMBL/GenBank/DDBJ whole genome shotgun (WGS) entry which is preliminary data.</text>
</comment>
<sequence>MKEAIMYGRDNMTFDEVQSILHARELQKQEESKEKSGEGLNIRGRSEKREKKGKNSNSRSKSKTKKFKCFICHRERHFKKDCLDKRQNTVKKTVNQGDAAVILDGYDNVEVLNMAEVDSGKEWILDSGCSFHMCPIKAWFEDFKEADGGDVLLGNNKHCKILGTGTVRIKHYDSIERVLEDVRYIPELKRKLISLGMLDKSRYTFKLEPNSLRVARGSLTVMKETIKIGLYTLIGQTMTSKVSTVLKEDMGTTMLWHQRLGHISHRRLQELEKQGVLGNYKLTNLTFCEHCVFGKTIRVKFAKVVHETQNQLEYIHSDLWGPSRFKKKLYMKDKMNQLKGWNPIVWQETGFGEGIKDGQVCLLKKSLYGLKQSPRLWYKRFDKYMLDIGFNRSSHDGCVYFKLTEDNMVYLLLYVDDMLVACKEKRHLEQVKEMLKAEFEMKDLGSAKRILGMEIERDRSKRVLRLSQKSYISKHLRLMKRKVYGKDTYASMVGSVMYTMVCSRPDLAYAVSMIRRYMSCLGKPHWQAIKWLFQYLAGTRSLGLVYGGNSQLGTQLQGFVDADYARNIDTRKSLTGYVFIVFGRAMSWKANLQSVVALSATEAEYMAMTEVVKEAIWLKGTTEELAMYKGKVVVSCDNQSAIHLAKNQSFHERSKHIDVRLHFVRDIIAVGEIGVGKVPTKDNPSDMLTKSLNVVKVKFCKVCQLSSDKWQGAVSGKQNKGIRLYRTESKKSRELCKSITIGSIEMQMVGDLSLLNPIRPLELEEEMALFFATRLSARGLETILANAHLVKDLQPKPVYLAQRVLCSDVIESCPPLGSCRSFSSMEMELKLHQIFQ</sequence>
<feature type="domain" description="Reverse transcriptase Ty1/copia-type" evidence="3">
    <location>
        <begin position="346"/>
        <end position="476"/>
    </location>
</feature>
<feature type="domain" description="Retrovirus-related Pol polyprotein from transposon TNT 1-94-like beta-barrel" evidence="5">
    <location>
        <begin position="123"/>
        <end position="203"/>
    </location>
</feature>
<dbReference type="GO" id="GO:0003676">
    <property type="term" value="F:nucleic acid binding"/>
    <property type="evidence" value="ECO:0007669"/>
    <property type="project" value="InterPro"/>
</dbReference>
<dbReference type="InterPro" id="IPR013103">
    <property type="entry name" value="RVT_2"/>
</dbReference>
<dbReference type="SUPFAM" id="SSF56672">
    <property type="entry name" value="DNA/RNA polymerases"/>
    <property type="match status" value="1"/>
</dbReference>
<dbReference type="AlphaFoldDB" id="A0A438CQ40"/>
<accession>A0A438CQ40</accession>
<feature type="domain" description="GAG-pre-integrase" evidence="4">
    <location>
        <begin position="229"/>
        <end position="295"/>
    </location>
</feature>
<evidence type="ECO:0000313" key="7">
    <source>
        <dbReference type="Proteomes" id="UP000288805"/>
    </source>
</evidence>
<dbReference type="SUPFAM" id="SSF57756">
    <property type="entry name" value="Retrovirus zinc finger-like domains"/>
    <property type="match status" value="1"/>
</dbReference>
<dbReference type="InterPro" id="IPR036875">
    <property type="entry name" value="Znf_CCHC_sf"/>
</dbReference>
<evidence type="ECO:0000259" key="4">
    <source>
        <dbReference type="Pfam" id="PF13976"/>
    </source>
</evidence>
<keyword evidence="1" id="KW-0378">Hydrolase</keyword>